<evidence type="ECO:0000256" key="7">
    <source>
        <dbReference type="ARBA" id="ARBA00023049"/>
    </source>
</evidence>
<evidence type="ECO:0000256" key="9">
    <source>
        <dbReference type="ARBA" id="ARBA00036421"/>
    </source>
</evidence>
<evidence type="ECO:0000256" key="10">
    <source>
        <dbReference type="ARBA" id="ARBA00038976"/>
    </source>
</evidence>
<evidence type="ECO:0000313" key="20">
    <source>
        <dbReference type="Proteomes" id="UP000063781"/>
    </source>
</evidence>
<evidence type="ECO:0000256" key="14">
    <source>
        <dbReference type="ARBA" id="ARBA00075285"/>
    </source>
</evidence>
<dbReference type="NCBIfam" id="TIGR01893">
    <property type="entry name" value="aa-his-dipept"/>
    <property type="match status" value="1"/>
</dbReference>
<protein>
    <recommendedName>
        <fullName evidence="13">Cytosol non-specific dipeptidase</fullName>
        <ecNumber evidence="10">3.4.13.18</ecNumber>
    </recommendedName>
    <alternativeName>
        <fullName evidence="16">Aminoacyl-histidine dipeptidase</fullName>
    </alternativeName>
    <alternativeName>
        <fullName evidence="15">Beta-alanyl-histidine dipeptidase</fullName>
    </alternativeName>
    <alternativeName>
        <fullName evidence="14">Carnosinase</fullName>
    </alternativeName>
    <alternativeName>
        <fullName evidence="11">Peptidase D</fullName>
    </alternativeName>
    <alternativeName>
        <fullName evidence="17">Xaa-His dipeptidase</fullName>
    </alternativeName>
</protein>
<dbReference type="PIRSF" id="PIRSF016599">
    <property type="entry name" value="Xaa-His_dipept"/>
    <property type="match status" value="1"/>
</dbReference>
<keyword evidence="8" id="KW-0170">Cobalt</keyword>
<keyword evidence="6" id="KW-0862">Zinc</keyword>
<comment type="similarity">
    <text evidence="12">Belongs to the peptidase M20C family.</text>
</comment>
<dbReference type="GO" id="GO:0046872">
    <property type="term" value="F:metal ion binding"/>
    <property type="evidence" value="ECO:0007669"/>
    <property type="project" value="UniProtKB-KW"/>
</dbReference>
<dbReference type="PANTHER" id="PTHR43501">
    <property type="entry name" value="CYTOSOL NON-SPECIFIC DIPEPTIDASE"/>
    <property type="match status" value="1"/>
</dbReference>
<evidence type="ECO:0000256" key="5">
    <source>
        <dbReference type="ARBA" id="ARBA00022801"/>
    </source>
</evidence>
<keyword evidence="4" id="KW-0479">Metal-binding</keyword>
<name>A0A0X8GZJ6_9FIRM</name>
<dbReference type="KEGG" id="erl:AOC36_04915"/>
<dbReference type="InterPro" id="IPR002933">
    <property type="entry name" value="Peptidase_M20"/>
</dbReference>
<dbReference type="GO" id="GO:0070573">
    <property type="term" value="F:metallodipeptidase activity"/>
    <property type="evidence" value="ECO:0007669"/>
    <property type="project" value="TreeGrafter"/>
</dbReference>
<accession>A0A0X8GZJ6</accession>
<organism evidence="19 20">
    <name type="scientific">Erysipelothrix larvae</name>
    <dbReference type="NCBI Taxonomy" id="1514105"/>
    <lineage>
        <taxon>Bacteria</taxon>
        <taxon>Bacillati</taxon>
        <taxon>Bacillota</taxon>
        <taxon>Erysipelotrichia</taxon>
        <taxon>Erysipelotrichales</taxon>
        <taxon>Erysipelotrichaceae</taxon>
        <taxon>Erysipelothrix</taxon>
    </lineage>
</organism>
<dbReference type="SUPFAM" id="SSF53187">
    <property type="entry name" value="Zn-dependent exopeptidases"/>
    <property type="match status" value="1"/>
</dbReference>
<keyword evidence="5" id="KW-0378">Hydrolase</keyword>
<keyword evidence="7" id="KW-0482">Metalloprotease</keyword>
<dbReference type="PANTHER" id="PTHR43501:SF1">
    <property type="entry name" value="CYTOSOL NON-SPECIFIC DIPEPTIDASE"/>
    <property type="match status" value="1"/>
</dbReference>
<dbReference type="PRINTS" id="PR00934">
    <property type="entry name" value="XHISDIPTASE"/>
</dbReference>
<comment type="cofactor">
    <cofactor evidence="2">
        <name>Zn(2+)</name>
        <dbReference type="ChEBI" id="CHEBI:29105"/>
    </cofactor>
</comment>
<evidence type="ECO:0000256" key="8">
    <source>
        <dbReference type="ARBA" id="ARBA00023285"/>
    </source>
</evidence>
<proteinExistence type="inferred from homology"/>
<comment type="cofactor">
    <cofactor evidence="1">
        <name>Co(2+)</name>
        <dbReference type="ChEBI" id="CHEBI:48828"/>
    </cofactor>
</comment>
<evidence type="ECO:0000256" key="4">
    <source>
        <dbReference type="ARBA" id="ARBA00022723"/>
    </source>
</evidence>
<dbReference type="InterPro" id="IPR011650">
    <property type="entry name" value="Peptidase_M20_dimer"/>
</dbReference>
<evidence type="ECO:0000256" key="3">
    <source>
        <dbReference type="ARBA" id="ARBA00022670"/>
    </source>
</evidence>
<evidence type="ECO:0000256" key="17">
    <source>
        <dbReference type="ARBA" id="ARBA00078074"/>
    </source>
</evidence>
<dbReference type="RefSeq" id="WP_067632013.1">
    <property type="nucleotide sequence ID" value="NZ_CP013213.1"/>
</dbReference>
<dbReference type="GO" id="GO:0006508">
    <property type="term" value="P:proteolysis"/>
    <property type="evidence" value="ECO:0007669"/>
    <property type="project" value="UniProtKB-KW"/>
</dbReference>
<gene>
    <name evidence="19" type="ORF">AOC36_04915</name>
</gene>
<evidence type="ECO:0000256" key="11">
    <source>
        <dbReference type="ARBA" id="ARBA00044252"/>
    </source>
</evidence>
<dbReference type="AlphaFoldDB" id="A0A0X8GZJ6"/>
<evidence type="ECO:0000256" key="16">
    <source>
        <dbReference type="ARBA" id="ARBA00077688"/>
    </source>
</evidence>
<dbReference type="Proteomes" id="UP000063781">
    <property type="component" value="Chromosome"/>
</dbReference>
<evidence type="ECO:0000256" key="1">
    <source>
        <dbReference type="ARBA" id="ARBA00001941"/>
    </source>
</evidence>
<evidence type="ECO:0000256" key="2">
    <source>
        <dbReference type="ARBA" id="ARBA00001947"/>
    </source>
</evidence>
<keyword evidence="20" id="KW-1185">Reference proteome</keyword>
<evidence type="ECO:0000256" key="12">
    <source>
        <dbReference type="ARBA" id="ARBA00061423"/>
    </source>
</evidence>
<evidence type="ECO:0000256" key="13">
    <source>
        <dbReference type="ARBA" id="ARBA00071271"/>
    </source>
</evidence>
<dbReference type="GO" id="GO:0005829">
    <property type="term" value="C:cytosol"/>
    <property type="evidence" value="ECO:0007669"/>
    <property type="project" value="TreeGrafter"/>
</dbReference>
<dbReference type="Pfam" id="PF07687">
    <property type="entry name" value="M20_dimer"/>
    <property type="match status" value="1"/>
</dbReference>
<dbReference type="OrthoDB" id="9773892at2"/>
<dbReference type="EMBL" id="CP013213">
    <property type="protein sequence ID" value="AMC93339.1"/>
    <property type="molecule type" value="Genomic_DNA"/>
</dbReference>
<comment type="catalytic activity">
    <reaction evidence="9">
        <text>Hydrolysis of dipeptides, preferentially hydrophobic dipeptides including prolyl amino acids.</text>
        <dbReference type="EC" id="3.4.13.18"/>
    </reaction>
</comment>
<evidence type="ECO:0000256" key="15">
    <source>
        <dbReference type="ARBA" id="ARBA00076004"/>
    </source>
</evidence>
<evidence type="ECO:0000259" key="18">
    <source>
        <dbReference type="Pfam" id="PF07687"/>
    </source>
</evidence>
<dbReference type="Pfam" id="PF01546">
    <property type="entry name" value="Peptidase_M20"/>
    <property type="match status" value="1"/>
</dbReference>
<dbReference type="EC" id="3.4.13.18" evidence="10"/>
<reference evidence="19 20" key="1">
    <citation type="submission" date="2015-10" db="EMBL/GenBank/DDBJ databases">
        <title>Erysipelothrix larvae sp. LV19 isolated from the larval gut of the rhinoceros beetle, Trypoxylus dichotomus.</title>
        <authorList>
            <person name="Lim S."/>
            <person name="Kim B.-C."/>
        </authorList>
    </citation>
    <scope>NUCLEOTIDE SEQUENCE [LARGE SCALE GENOMIC DNA]</scope>
    <source>
        <strain evidence="19 20">LV19</strain>
    </source>
</reference>
<sequence>MAESRIIELFKQISEIPRASFDEERISNFIVDFGLRLGLETIQDEHFNVIIKKQATPGYEDVPTLLLQGHMDMVAEKNKSSNHDFSIDPLSLCVRDGHLWANNTTLGADDGVGVAYMLAILEDTQIHHPALECVFTVQEEVGLIGAENLDMSGLKSELMLGLDSGGENIVCVSSTGGVYSRLIAPIDYEATSYETLQISIRGLLGGHSGIDIDKEYGNALKIAGFILRRALDKFEIRLVDIEGGLKVNAICREVDFEIALNNELIEPFKQWIDSIIDELKFQFQFSDPGLEISISDGQSHRVLSKQSTQKIIDLLFMLPYGVIHKSMAIKDLVIASANIGKIALENNQLEILLSVRATQAFVLDNLMRQVQWITDNLGVQIDVTAHYPGWNYDKDSKLRKQLKDVFFELRGYEIVEEATHGGLELGIFKDKMPALDIVNIGPLMYDIHTPSEHLDLASFERTYEFILAFMKSLNTFNQ</sequence>
<feature type="domain" description="Peptidase M20 dimerisation" evidence="18">
    <location>
        <begin position="199"/>
        <end position="280"/>
    </location>
</feature>
<dbReference type="STRING" id="1514105.AOC36_04915"/>
<dbReference type="Gene3D" id="3.40.630.10">
    <property type="entry name" value="Zn peptidases"/>
    <property type="match status" value="2"/>
</dbReference>
<dbReference type="InterPro" id="IPR001160">
    <property type="entry name" value="Peptidase_M20C"/>
</dbReference>
<dbReference type="FunFam" id="3.40.630.10:FF:000018">
    <property type="entry name" value="Aminoacyl-histidine dipeptidase PepD"/>
    <property type="match status" value="1"/>
</dbReference>
<keyword evidence="3" id="KW-0645">Protease</keyword>
<dbReference type="FunFam" id="3.40.630.10:FF:000015">
    <property type="entry name" value="Aminoacyl-histidine dipeptidase PepD"/>
    <property type="match status" value="1"/>
</dbReference>
<evidence type="ECO:0000313" key="19">
    <source>
        <dbReference type="EMBL" id="AMC93339.1"/>
    </source>
</evidence>
<evidence type="ECO:0000256" key="6">
    <source>
        <dbReference type="ARBA" id="ARBA00022833"/>
    </source>
</evidence>